<evidence type="ECO:0000313" key="2">
    <source>
        <dbReference type="EMBL" id="CAF0960755.1"/>
    </source>
</evidence>
<proteinExistence type="predicted"/>
<dbReference type="InterPro" id="IPR027417">
    <property type="entry name" value="P-loop_NTPase"/>
</dbReference>
<dbReference type="Proteomes" id="UP000681722">
    <property type="component" value="Unassembled WGS sequence"/>
</dbReference>
<dbReference type="GO" id="GO:0005525">
    <property type="term" value="F:GTP binding"/>
    <property type="evidence" value="ECO:0007669"/>
    <property type="project" value="InterPro"/>
</dbReference>
<feature type="domain" description="G" evidence="1">
    <location>
        <begin position="17"/>
        <end position="110"/>
    </location>
</feature>
<evidence type="ECO:0000259" key="1">
    <source>
        <dbReference type="Pfam" id="PF01926"/>
    </source>
</evidence>
<dbReference type="Proteomes" id="UP000663829">
    <property type="component" value="Unassembled WGS sequence"/>
</dbReference>
<keyword evidence="4" id="KW-1185">Reference proteome</keyword>
<dbReference type="Gene3D" id="3.40.50.300">
    <property type="entry name" value="P-loop containing nucleotide triphosphate hydrolases"/>
    <property type="match status" value="1"/>
</dbReference>
<evidence type="ECO:0000313" key="3">
    <source>
        <dbReference type="EMBL" id="CAF3735372.1"/>
    </source>
</evidence>
<dbReference type="EMBL" id="CAJOBC010002481">
    <property type="protein sequence ID" value="CAF3735372.1"/>
    <property type="molecule type" value="Genomic_DNA"/>
</dbReference>
<evidence type="ECO:0000313" key="4">
    <source>
        <dbReference type="Proteomes" id="UP000663829"/>
    </source>
</evidence>
<gene>
    <name evidence="2" type="ORF">GPM918_LOCUS11739</name>
    <name evidence="3" type="ORF">SRO942_LOCUS11742</name>
</gene>
<name>A0A814DYI0_9BILA</name>
<dbReference type="AlphaFoldDB" id="A0A814DYI0"/>
<dbReference type="CDD" id="cd00882">
    <property type="entry name" value="Ras_like_GTPase"/>
    <property type="match status" value="1"/>
</dbReference>
<dbReference type="SUPFAM" id="SSF52540">
    <property type="entry name" value="P-loop containing nucleoside triphosphate hydrolases"/>
    <property type="match status" value="1"/>
</dbReference>
<comment type="caution">
    <text evidence="2">The sequence shown here is derived from an EMBL/GenBank/DDBJ whole genome shotgun (WGS) entry which is preliminary data.</text>
</comment>
<reference evidence="2" key="1">
    <citation type="submission" date="2021-02" db="EMBL/GenBank/DDBJ databases">
        <authorList>
            <person name="Nowell W R."/>
        </authorList>
    </citation>
    <scope>NUCLEOTIDE SEQUENCE</scope>
</reference>
<dbReference type="EMBL" id="CAJNOQ010002480">
    <property type="protein sequence ID" value="CAF0960755.1"/>
    <property type="molecule type" value="Genomic_DNA"/>
</dbReference>
<dbReference type="Pfam" id="PF01926">
    <property type="entry name" value="MMR_HSR1"/>
    <property type="match status" value="1"/>
</dbReference>
<accession>A0A814DYI0</accession>
<sequence>MKNMVDKVILQSKPRGILVGRTGTGKTTLANKLCGTGHSAGAGSGSITRNLFLNDVKCGENAFSLIDTPGTNSSIETYKHAYLLRHALTTVSINTIFIIIKYESRFDTMVQNYLGVEEPVYNYGHKVVVMISHWDHSRDPRNDFSEIKRLFENECPYLSNIICYSEYSSNAETANLMYCCISNMKPDVLTINDEEFFLKFNIAETRRQNQMWYKNYEEKTKLLDGQFQELVKTVAQTVPPEDRDNVYHMLIVQHKNELDAVLKKVQEEHGAQMQELDYYVFYIQLQKKNVQLCDKFAEAVMALMSYSLFDNQVPRNLIKQCPHCQLIWFKTEGCDGETQCGARGFEKNIIANGEPIWK</sequence>
<dbReference type="OrthoDB" id="8954335at2759"/>
<protein>
    <recommendedName>
        <fullName evidence="1">G domain-containing protein</fullName>
    </recommendedName>
</protein>
<dbReference type="InterPro" id="IPR006073">
    <property type="entry name" value="GTP-bd"/>
</dbReference>
<organism evidence="2 4">
    <name type="scientific">Didymodactylos carnosus</name>
    <dbReference type="NCBI Taxonomy" id="1234261"/>
    <lineage>
        <taxon>Eukaryota</taxon>
        <taxon>Metazoa</taxon>
        <taxon>Spiralia</taxon>
        <taxon>Gnathifera</taxon>
        <taxon>Rotifera</taxon>
        <taxon>Eurotatoria</taxon>
        <taxon>Bdelloidea</taxon>
        <taxon>Philodinida</taxon>
        <taxon>Philodinidae</taxon>
        <taxon>Didymodactylos</taxon>
    </lineage>
</organism>